<dbReference type="PANTHER" id="PTHR43205">
    <property type="entry name" value="PROSTAGLANDIN REDUCTASE"/>
    <property type="match status" value="1"/>
</dbReference>
<keyword evidence="1" id="KW-0560">Oxidoreductase</keyword>
<dbReference type="RefSeq" id="WP_113985563.1">
    <property type="nucleotide sequence ID" value="NZ_QMEY01000026.1"/>
</dbReference>
<dbReference type="SUPFAM" id="SSF51735">
    <property type="entry name" value="NAD(P)-binding Rossmann-fold domains"/>
    <property type="match status" value="1"/>
</dbReference>
<dbReference type="AlphaFoldDB" id="A0A366LME7"/>
<name>A0A366LME7_9ACTN</name>
<dbReference type="Gene3D" id="3.40.50.720">
    <property type="entry name" value="NAD(P)-binding Rossmann-like Domain"/>
    <property type="match status" value="1"/>
</dbReference>
<dbReference type="CDD" id="cd05288">
    <property type="entry name" value="PGDH"/>
    <property type="match status" value="1"/>
</dbReference>
<feature type="domain" description="Enoyl reductase (ER)" evidence="3">
    <location>
        <begin position="23"/>
        <end position="336"/>
    </location>
</feature>
<dbReference type="PROSITE" id="PS01162">
    <property type="entry name" value="QOR_ZETA_CRYSTAL"/>
    <property type="match status" value="1"/>
</dbReference>
<dbReference type="InterPro" id="IPR013149">
    <property type="entry name" value="ADH-like_C"/>
</dbReference>
<dbReference type="InterPro" id="IPR002364">
    <property type="entry name" value="Quin_OxRdtase/zeta-crystal_CS"/>
</dbReference>
<dbReference type="InterPro" id="IPR041694">
    <property type="entry name" value="ADH_N_2"/>
</dbReference>
<dbReference type="InterPro" id="IPR045010">
    <property type="entry name" value="MDR_fam"/>
</dbReference>
<dbReference type="SUPFAM" id="SSF50129">
    <property type="entry name" value="GroES-like"/>
    <property type="match status" value="1"/>
</dbReference>
<evidence type="ECO:0000256" key="2">
    <source>
        <dbReference type="SAM" id="MobiDB-lite"/>
    </source>
</evidence>
<dbReference type="Pfam" id="PF00107">
    <property type="entry name" value="ADH_zinc_N"/>
    <property type="match status" value="1"/>
</dbReference>
<evidence type="ECO:0000259" key="3">
    <source>
        <dbReference type="SMART" id="SM00829"/>
    </source>
</evidence>
<dbReference type="Pfam" id="PF16884">
    <property type="entry name" value="ADH_N_2"/>
    <property type="match status" value="1"/>
</dbReference>
<dbReference type="Proteomes" id="UP000253303">
    <property type="component" value="Unassembled WGS sequence"/>
</dbReference>
<dbReference type="Gene3D" id="3.90.180.10">
    <property type="entry name" value="Medium-chain alcohol dehydrogenases, catalytic domain"/>
    <property type="match status" value="1"/>
</dbReference>
<comment type="caution">
    <text evidence="4">The sequence shown here is derived from an EMBL/GenBank/DDBJ whole genome shotgun (WGS) entry which is preliminary data.</text>
</comment>
<sequence length="340" mass="34814">MTSVVTPTSGLEVRLAERPGGPGDPGRLVVETAAVRPPGPGEALVRNRWMAVVAVMRSLMAGDPGLPMPGYDLGAPLWGPAIGEVVASADPGLRPGQTVVHRLGWREYATGPAGGFQALEEDALPAPYYHLSQGQVGWRGMVDVAGVRPGDTVLVTGAAGGVGSLAGQIARLRGAGRVIGTAGGPAKVRRLVQELGYDAAIDHRSEPVAERLAELAPDGLNVVFDNVGGEQLTAAVSAAATGARFALCGALADQLSSGAPTGTRLDVMTVIAKQITLTGFATLPDPGLTRRWTTAFAGWLAEGAISFPHTVVRGLERAPGALAALTRGDHVGAVFVEITP</sequence>
<dbReference type="OrthoDB" id="9805663at2"/>
<dbReference type="SMART" id="SM00829">
    <property type="entry name" value="PKS_ER"/>
    <property type="match status" value="1"/>
</dbReference>
<dbReference type="InterPro" id="IPR011032">
    <property type="entry name" value="GroES-like_sf"/>
</dbReference>
<reference evidence="4 5" key="1">
    <citation type="submission" date="2018-06" db="EMBL/GenBank/DDBJ databases">
        <title>Sphaerisporangium craniellae sp. nov., isolated from a marine sponge in the South China Sea.</title>
        <authorList>
            <person name="Li L."/>
        </authorList>
    </citation>
    <scope>NUCLEOTIDE SEQUENCE [LARGE SCALE GENOMIC DNA]</scope>
    <source>
        <strain evidence="4 5">LHW63015</strain>
    </source>
</reference>
<gene>
    <name evidence="4" type="ORF">DP939_37390</name>
</gene>
<dbReference type="InterPro" id="IPR036291">
    <property type="entry name" value="NAD(P)-bd_dom_sf"/>
</dbReference>
<organism evidence="4 5">
    <name type="scientific">Spongiactinospora rosea</name>
    <dbReference type="NCBI Taxonomy" id="2248750"/>
    <lineage>
        <taxon>Bacteria</taxon>
        <taxon>Bacillati</taxon>
        <taxon>Actinomycetota</taxon>
        <taxon>Actinomycetes</taxon>
        <taxon>Streptosporangiales</taxon>
        <taxon>Streptosporangiaceae</taxon>
        <taxon>Spongiactinospora</taxon>
    </lineage>
</organism>
<proteinExistence type="predicted"/>
<dbReference type="GO" id="GO:0016628">
    <property type="term" value="F:oxidoreductase activity, acting on the CH-CH group of donors, NAD or NADP as acceptor"/>
    <property type="evidence" value="ECO:0007669"/>
    <property type="project" value="InterPro"/>
</dbReference>
<dbReference type="PANTHER" id="PTHR43205:SF7">
    <property type="entry name" value="PROSTAGLANDIN REDUCTASE 1"/>
    <property type="match status" value="1"/>
</dbReference>
<keyword evidence="5" id="KW-1185">Reference proteome</keyword>
<evidence type="ECO:0000313" key="4">
    <source>
        <dbReference type="EMBL" id="RBQ15078.1"/>
    </source>
</evidence>
<dbReference type="InterPro" id="IPR020843">
    <property type="entry name" value="ER"/>
</dbReference>
<accession>A0A366LME7</accession>
<feature type="region of interest" description="Disordered" evidence="2">
    <location>
        <begin position="1"/>
        <end position="26"/>
    </location>
</feature>
<protein>
    <submittedName>
        <fullName evidence="4">NADP-dependent oxidoreductase</fullName>
    </submittedName>
</protein>
<dbReference type="EMBL" id="QMEY01000026">
    <property type="protein sequence ID" value="RBQ15078.1"/>
    <property type="molecule type" value="Genomic_DNA"/>
</dbReference>
<evidence type="ECO:0000256" key="1">
    <source>
        <dbReference type="ARBA" id="ARBA00023002"/>
    </source>
</evidence>
<evidence type="ECO:0000313" key="5">
    <source>
        <dbReference type="Proteomes" id="UP000253303"/>
    </source>
</evidence>
<dbReference type="GO" id="GO:0008270">
    <property type="term" value="F:zinc ion binding"/>
    <property type="evidence" value="ECO:0007669"/>
    <property type="project" value="InterPro"/>
</dbReference>